<dbReference type="Pfam" id="PF00440">
    <property type="entry name" value="TetR_N"/>
    <property type="match status" value="1"/>
</dbReference>
<dbReference type="SUPFAM" id="SSF48498">
    <property type="entry name" value="Tetracyclin repressor-like, C-terminal domain"/>
    <property type="match status" value="1"/>
</dbReference>
<feature type="DNA-binding region" description="H-T-H motif" evidence="2">
    <location>
        <begin position="43"/>
        <end position="62"/>
    </location>
</feature>
<dbReference type="InterPro" id="IPR036271">
    <property type="entry name" value="Tet_transcr_reg_TetR-rel_C_sf"/>
</dbReference>
<dbReference type="Gene3D" id="1.10.357.10">
    <property type="entry name" value="Tetracycline Repressor, domain 2"/>
    <property type="match status" value="1"/>
</dbReference>
<keyword evidence="1 2" id="KW-0238">DNA-binding</keyword>
<feature type="region of interest" description="Disordered" evidence="3">
    <location>
        <begin position="1"/>
        <end position="24"/>
    </location>
</feature>
<dbReference type="Gene3D" id="1.10.10.60">
    <property type="entry name" value="Homeodomain-like"/>
    <property type="match status" value="1"/>
</dbReference>
<evidence type="ECO:0000256" key="2">
    <source>
        <dbReference type="PROSITE-ProRule" id="PRU00335"/>
    </source>
</evidence>
<evidence type="ECO:0000313" key="6">
    <source>
        <dbReference type="Proteomes" id="UP001565435"/>
    </source>
</evidence>
<evidence type="ECO:0000313" key="5">
    <source>
        <dbReference type="EMBL" id="MEY9257428.1"/>
    </source>
</evidence>
<comment type="caution">
    <text evidence="5">The sequence shown here is derived from an EMBL/GenBank/DDBJ whole genome shotgun (WGS) entry which is preliminary data.</text>
</comment>
<dbReference type="EMBL" id="JBGBYS010000002">
    <property type="protein sequence ID" value="MEY9257428.1"/>
    <property type="molecule type" value="Genomic_DNA"/>
</dbReference>
<dbReference type="InterPro" id="IPR001647">
    <property type="entry name" value="HTH_TetR"/>
</dbReference>
<dbReference type="InterPro" id="IPR041678">
    <property type="entry name" value="TetR_C_16"/>
</dbReference>
<organism evidence="5 6">
    <name type="scientific">Brevibacterium epidermidis</name>
    <dbReference type="NCBI Taxonomy" id="1698"/>
    <lineage>
        <taxon>Bacteria</taxon>
        <taxon>Bacillati</taxon>
        <taxon>Actinomycetota</taxon>
        <taxon>Actinomycetes</taxon>
        <taxon>Micrococcales</taxon>
        <taxon>Brevibacteriaceae</taxon>
        <taxon>Brevibacterium</taxon>
    </lineage>
</organism>
<evidence type="ECO:0000256" key="3">
    <source>
        <dbReference type="SAM" id="MobiDB-lite"/>
    </source>
</evidence>
<keyword evidence="6" id="KW-1185">Reference proteome</keyword>
<protein>
    <submittedName>
        <fullName evidence="5">AcrR family transcriptional regulator</fullName>
    </submittedName>
</protein>
<dbReference type="SUPFAM" id="SSF46689">
    <property type="entry name" value="Homeodomain-like"/>
    <property type="match status" value="1"/>
</dbReference>
<gene>
    <name evidence="5" type="ORF">ABH903_000438</name>
</gene>
<sequence>MADVNPGPRRRGRPRKASSSDARSAITDAASVEFAEKGYDKASLRSIARRAQVDSALVHHYFESKAGLFAEVVRLPVRPDRIVRTALDVSDDRLGESLVRTVLSAWERSSVKSIGVTVLRSAVSDSAAGRLIRQFLLRELKGAVAARIADSGVDQAEADLRATLVLTQMAGALIFRHVLELDPLASMPVDDLTARLAPAVQGHFDGVSEEM</sequence>
<dbReference type="Pfam" id="PF17920">
    <property type="entry name" value="TetR_C_16"/>
    <property type="match status" value="1"/>
</dbReference>
<dbReference type="PANTHER" id="PTHR30055:SF235">
    <property type="entry name" value="TRANSCRIPTIONAL REGULATORY PROTEIN"/>
    <property type="match status" value="1"/>
</dbReference>
<reference evidence="5 6" key="1">
    <citation type="submission" date="2024-07" db="EMBL/GenBank/DDBJ databases">
        <title>Mealworm larvae gut microbial communities from Newark, Delaware, USA.</title>
        <authorList>
            <person name="Blenner M."/>
        </authorList>
    </citation>
    <scope>NUCLEOTIDE SEQUENCE [LARGE SCALE GENOMIC DNA]</scope>
    <source>
        <strain evidence="5 6">UD i117</strain>
    </source>
</reference>
<evidence type="ECO:0000256" key="1">
    <source>
        <dbReference type="ARBA" id="ARBA00023125"/>
    </source>
</evidence>
<dbReference type="PANTHER" id="PTHR30055">
    <property type="entry name" value="HTH-TYPE TRANSCRIPTIONAL REGULATOR RUTR"/>
    <property type="match status" value="1"/>
</dbReference>
<feature type="domain" description="HTH tetR-type" evidence="4">
    <location>
        <begin position="20"/>
        <end position="80"/>
    </location>
</feature>
<dbReference type="InterPro" id="IPR050109">
    <property type="entry name" value="HTH-type_TetR-like_transc_reg"/>
</dbReference>
<dbReference type="PROSITE" id="PS50977">
    <property type="entry name" value="HTH_TETR_2"/>
    <property type="match status" value="1"/>
</dbReference>
<name>A0ABV4EGC9_BREEP</name>
<dbReference type="InterPro" id="IPR009057">
    <property type="entry name" value="Homeodomain-like_sf"/>
</dbReference>
<dbReference type="RefSeq" id="WP_370034865.1">
    <property type="nucleotide sequence ID" value="NZ_JBGBYS010000002.1"/>
</dbReference>
<evidence type="ECO:0000259" key="4">
    <source>
        <dbReference type="PROSITE" id="PS50977"/>
    </source>
</evidence>
<dbReference type="Proteomes" id="UP001565435">
    <property type="component" value="Unassembled WGS sequence"/>
</dbReference>
<proteinExistence type="predicted"/>
<accession>A0ABV4EGC9</accession>
<dbReference type="PRINTS" id="PR00455">
    <property type="entry name" value="HTHTETR"/>
</dbReference>